<evidence type="ECO:0000256" key="3">
    <source>
        <dbReference type="ARBA" id="ARBA00022989"/>
    </source>
</evidence>
<sequence>MAKVLEVQLDPEQEKNERENGNDFGLFSKQYVFQHGLHLLGTSATWFFLNIASNSHNLFQKDIFSAIGWVPEAKTMNALEEITLIALCITVPGYWFSVALIDNISSIHVCLGHALTSLDSNSAPNWLRCDVLIRFLLCQFRSQCITSVVPAEIFPARLRSTCHGISTASGKAGAIVGAFGFSYAVDDVGVRGILIILGVANFLGLMFTFSVPESKGKSLEELVGEAEPENGSTAESRQAVPYLCIILRVTGGCMDKHACEHNKLRILLSFLAANYLVLNAGRRTEVYDYWCGYCFVFIAKGCGAFLNKPLWSHI</sequence>
<evidence type="ECO:0000313" key="5">
    <source>
        <dbReference type="EMBL" id="KAF9677721.1"/>
    </source>
</evidence>
<keyword evidence="2" id="KW-0812">Transmembrane</keyword>
<name>A0A835MY51_9ROSI</name>
<proteinExistence type="predicted"/>
<keyword evidence="3" id="KW-1133">Transmembrane helix</keyword>
<keyword evidence="4" id="KW-0472">Membrane</keyword>
<dbReference type="Pfam" id="PF00083">
    <property type="entry name" value="Sugar_tr"/>
    <property type="match status" value="1"/>
</dbReference>
<dbReference type="Gene3D" id="1.20.1250.20">
    <property type="entry name" value="MFS general substrate transporter like domains"/>
    <property type="match status" value="1"/>
</dbReference>
<dbReference type="OrthoDB" id="433512at2759"/>
<dbReference type="GO" id="GO:0016020">
    <property type="term" value="C:membrane"/>
    <property type="evidence" value="ECO:0007669"/>
    <property type="project" value="UniProtKB-SubCell"/>
</dbReference>
<dbReference type="InterPro" id="IPR005828">
    <property type="entry name" value="MFS_sugar_transport-like"/>
</dbReference>
<dbReference type="InterPro" id="IPR036259">
    <property type="entry name" value="MFS_trans_sf"/>
</dbReference>
<dbReference type="GO" id="GO:0022857">
    <property type="term" value="F:transmembrane transporter activity"/>
    <property type="evidence" value="ECO:0007669"/>
    <property type="project" value="InterPro"/>
</dbReference>
<dbReference type="EMBL" id="JADGMS010000008">
    <property type="protein sequence ID" value="KAF9677721.1"/>
    <property type="molecule type" value="Genomic_DNA"/>
</dbReference>
<dbReference type="Proteomes" id="UP000657918">
    <property type="component" value="Chromosome 8"/>
</dbReference>
<evidence type="ECO:0000313" key="6">
    <source>
        <dbReference type="Proteomes" id="UP000657918"/>
    </source>
</evidence>
<gene>
    <name evidence="5" type="ORF">SADUNF_Sadunf08G0136900</name>
</gene>
<protein>
    <recommendedName>
        <fullName evidence="7">Major facilitator superfamily (MFS) profile domain-containing protein</fullName>
    </recommendedName>
</protein>
<evidence type="ECO:0000256" key="2">
    <source>
        <dbReference type="ARBA" id="ARBA00022692"/>
    </source>
</evidence>
<dbReference type="AlphaFoldDB" id="A0A835MY51"/>
<evidence type="ECO:0000256" key="1">
    <source>
        <dbReference type="ARBA" id="ARBA00004141"/>
    </source>
</evidence>
<reference evidence="5 6" key="1">
    <citation type="submission" date="2020-10" db="EMBL/GenBank/DDBJ databases">
        <title>Plant Genome Project.</title>
        <authorList>
            <person name="Zhang R.-G."/>
        </authorList>
    </citation>
    <scope>NUCLEOTIDE SEQUENCE [LARGE SCALE GENOMIC DNA]</scope>
    <source>
        <strain evidence="5">FAFU-HL-1</strain>
        <tissue evidence="5">Leaf</tissue>
    </source>
</reference>
<evidence type="ECO:0008006" key="7">
    <source>
        <dbReference type="Google" id="ProtNLM"/>
    </source>
</evidence>
<dbReference type="SUPFAM" id="SSF103473">
    <property type="entry name" value="MFS general substrate transporter"/>
    <property type="match status" value="1"/>
</dbReference>
<evidence type="ECO:0000256" key="4">
    <source>
        <dbReference type="ARBA" id="ARBA00023136"/>
    </source>
</evidence>
<comment type="caution">
    <text evidence="5">The sequence shown here is derived from an EMBL/GenBank/DDBJ whole genome shotgun (WGS) entry which is preliminary data.</text>
</comment>
<accession>A0A835MY51</accession>
<keyword evidence="6" id="KW-1185">Reference proteome</keyword>
<organism evidence="5 6">
    <name type="scientific">Salix dunnii</name>
    <dbReference type="NCBI Taxonomy" id="1413687"/>
    <lineage>
        <taxon>Eukaryota</taxon>
        <taxon>Viridiplantae</taxon>
        <taxon>Streptophyta</taxon>
        <taxon>Embryophyta</taxon>
        <taxon>Tracheophyta</taxon>
        <taxon>Spermatophyta</taxon>
        <taxon>Magnoliopsida</taxon>
        <taxon>eudicotyledons</taxon>
        <taxon>Gunneridae</taxon>
        <taxon>Pentapetalae</taxon>
        <taxon>rosids</taxon>
        <taxon>fabids</taxon>
        <taxon>Malpighiales</taxon>
        <taxon>Salicaceae</taxon>
        <taxon>Saliceae</taxon>
        <taxon>Salix</taxon>
    </lineage>
</organism>
<comment type="subcellular location">
    <subcellularLocation>
        <location evidence="1">Membrane</location>
        <topology evidence="1">Multi-pass membrane protein</topology>
    </subcellularLocation>
</comment>
<dbReference type="PANTHER" id="PTHR24064">
    <property type="entry name" value="SOLUTE CARRIER FAMILY 22 MEMBER"/>
    <property type="match status" value="1"/>
</dbReference>